<dbReference type="Pfam" id="PF12073">
    <property type="entry name" value="DUF3553"/>
    <property type="match status" value="1"/>
</dbReference>
<keyword evidence="2" id="KW-0547">Nucleotide-binding</keyword>
<dbReference type="Gene3D" id="1.10.10.10">
    <property type="entry name" value="Winged helix-like DNA-binding domain superfamily/Winged helix DNA-binding domain"/>
    <property type="match status" value="1"/>
</dbReference>
<gene>
    <name evidence="2" type="ORF">JD81_03670</name>
</gene>
<reference evidence="2 3" key="1">
    <citation type="submission" date="2019-07" db="EMBL/GenBank/DDBJ databases">
        <title>R&amp;d 2014.</title>
        <authorList>
            <person name="Klenk H.-P."/>
        </authorList>
    </citation>
    <scope>NUCLEOTIDE SEQUENCE [LARGE SCALE GENOMIC DNA]</scope>
    <source>
        <strain evidence="2 3">DSM 43912</strain>
    </source>
</reference>
<feature type="domain" description="ATP-dependent DNA helicase RecQ zinc-binding" evidence="1">
    <location>
        <begin position="10"/>
        <end position="57"/>
    </location>
</feature>
<evidence type="ECO:0000313" key="3">
    <source>
        <dbReference type="Proteomes" id="UP000319728"/>
    </source>
</evidence>
<protein>
    <submittedName>
        <fullName evidence="2">ATP-dependent DNA helicase RecQ</fullName>
    </submittedName>
</protein>
<keyword evidence="2" id="KW-0378">Hydrolase</keyword>
<name>A0A562WIM3_9ACTN</name>
<keyword evidence="2" id="KW-0067">ATP-binding</keyword>
<organism evidence="2 3">
    <name type="scientific">Micromonospora sagamiensis</name>
    <dbReference type="NCBI Taxonomy" id="47875"/>
    <lineage>
        <taxon>Bacteria</taxon>
        <taxon>Bacillati</taxon>
        <taxon>Actinomycetota</taxon>
        <taxon>Actinomycetes</taxon>
        <taxon>Micromonosporales</taxon>
        <taxon>Micromonosporaceae</taxon>
        <taxon>Micromonospora</taxon>
    </lineage>
</organism>
<dbReference type="EMBL" id="VLLP01000001">
    <property type="protein sequence ID" value="TWJ30133.1"/>
    <property type="molecule type" value="Genomic_DNA"/>
</dbReference>
<keyword evidence="2" id="KW-0347">Helicase</keyword>
<dbReference type="InterPro" id="IPR036388">
    <property type="entry name" value="WH-like_DNA-bd_sf"/>
</dbReference>
<evidence type="ECO:0000313" key="2">
    <source>
        <dbReference type="EMBL" id="TWJ30133.1"/>
    </source>
</evidence>
<dbReference type="AlphaFoldDB" id="A0A562WIM3"/>
<proteinExistence type="predicted"/>
<dbReference type="InterPro" id="IPR032284">
    <property type="entry name" value="RecQ_Zn-bd"/>
</dbReference>
<dbReference type="InterPro" id="IPR021938">
    <property type="entry name" value="DUF3553"/>
</dbReference>
<dbReference type="Pfam" id="PF16124">
    <property type="entry name" value="RecQ_Zn_bind"/>
    <property type="match status" value="1"/>
</dbReference>
<sequence length="124" mass="13511">MEAARAALAEAERQQTVTRSRTDMMRAFAETTACRGQTLLAYFGEQMTEVCGHCDNCHAGTSVATTEEAGQPPFPVHSQVRHPEWGSGMVLGYEEDRMTVLFDDVGYKTLSVPVVSGQALLTLV</sequence>
<evidence type="ECO:0000259" key="1">
    <source>
        <dbReference type="Pfam" id="PF16124"/>
    </source>
</evidence>
<comment type="caution">
    <text evidence="2">The sequence shown here is derived from an EMBL/GenBank/DDBJ whole genome shotgun (WGS) entry which is preliminary data.</text>
</comment>
<keyword evidence="3" id="KW-1185">Reference proteome</keyword>
<dbReference type="GO" id="GO:0004386">
    <property type="term" value="F:helicase activity"/>
    <property type="evidence" value="ECO:0007669"/>
    <property type="project" value="UniProtKB-KW"/>
</dbReference>
<dbReference type="Proteomes" id="UP000319728">
    <property type="component" value="Unassembled WGS sequence"/>
</dbReference>
<accession>A0A562WIM3</accession>